<keyword evidence="4" id="KW-0436">Ligase</keyword>
<dbReference type="Gene3D" id="1.10.1030.10">
    <property type="entry name" value="Carbamoyl-phosphate synthetase, large subunit oligomerisation domain"/>
    <property type="match status" value="1"/>
</dbReference>
<dbReference type="PROSITE" id="PS00097">
    <property type="entry name" value="CARBAMOYLTRANSFERASE"/>
    <property type="match status" value="1"/>
</dbReference>
<keyword evidence="11" id="KW-0665">Pyrimidine biosynthesis</keyword>
<dbReference type="PROSITE" id="PS00867">
    <property type="entry name" value="CPSASE_2"/>
    <property type="match status" value="2"/>
</dbReference>
<dbReference type="Proteomes" id="UP001152795">
    <property type="component" value="Unassembled WGS sequence"/>
</dbReference>
<dbReference type="SUPFAM" id="SSF51556">
    <property type="entry name" value="Metallo-dependent hydrolases"/>
    <property type="match status" value="1"/>
</dbReference>
<evidence type="ECO:0000256" key="1">
    <source>
        <dbReference type="ARBA" id="ARBA00001947"/>
    </source>
</evidence>
<dbReference type="FunFam" id="1.10.1030.10:FF:000001">
    <property type="entry name" value="Carbamoyl-phosphate synthase large chain"/>
    <property type="match status" value="1"/>
</dbReference>
<dbReference type="PROSITE" id="PS00866">
    <property type="entry name" value="CPSASE_1"/>
    <property type="match status" value="2"/>
</dbReference>
<proteinExistence type="inferred from homology"/>
<dbReference type="InterPro" id="IPR002195">
    <property type="entry name" value="Dihydroorotase_CS"/>
</dbReference>
<evidence type="ECO:0000313" key="22">
    <source>
        <dbReference type="EMBL" id="CAB3984991.1"/>
    </source>
</evidence>
<dbReference type="Pfam" id="PF25596">
    <property type="entry name" value="CPSase_L_D1"/>
    <property type="match status" value="2"/>
</dbReference>
<dbReference type="FunFam" id="3.40.50.20:FF:000002">
    <property type="entry name" value="Carbamoyl-phosphate synthase large chain"/>
    <property type="match status" value="1"/>
</dbReference>
<evidence type="ECO:0000256" key="20">
    <source>
        <dbReference type="ARBA" id="ARBA00049534"/>
    </source>
</evidence>
<dbReference type="InterPro" id="IPR006131">
    <property type="entry name" value="Asp_carbamoyltransf_Asp/Orn-bd"/>
</dbReference>
<dbReference type="Pfam" id="PF00185">
    <property type="entry name" value="OTCace"/>
    <property type="match status" value="1"/>
</dbReference>
<comment type="catalytic activity">
    <reaction evidence="18">
        <text>hydrogencarbonate + L-glutamine + 2 ATP + H2O = carbamoyl phosphate + L-glutamate + 2 ADP + phosphate + 2 H(+)</text>
        <dbReference type="Rhea" id="RHEA:18633"/>
        <dbReference type="ChEBI" id="CHEBI:15377"/>
        <dbReference type="ChEBI" id="CHEBI:15378"/>
        <dbReference type="ChEBI" id="CHEBI:17544"/>
        <dbReference type="ChEBI" id="CHEBI:29985"/>
        <dbReference type="ChEBI" id="CHEBI:30616"/>
        <dbReference type="ChEBI" id="CHEBI:43474"/>
        <dbReference type="ChEBI" id="CHEBI:58228"/>
        <dbReference type="ChEBI" id="CHEBI:58359"/>
        <dbReference type="ChEBI" id="CHEBI:456216"/>
        <dbReference type="EC" id="6.3.5.5"/>
    </reaction>
</comment>
<dbReference type="InterPro" id="IPR005479">
    <property type="entry name" value="CPAse_ATP-bd"/>
</dbReference>
<dbReference type="PROSITE" id="PS50975">
    <property type="entry name" value="ATP_GRASP"/>
    <property type="match status" value="2"/>
</dbReference>
<dbReference type="PANTHER" id="PTHR11405">
    <property type="entry name" value="CARBAMOYLTRANSFERASE FAMILY MEMBER"/>
    <property type="match status" value="1"/>
</dbReference>
<feature type="compositionally biased region" description="Low complexity" evidence="21">
    <location>
        <begin position="1451"/>
        <end position="1468"/>
    </location>
</feature>
<dbReference type="FunFam" id="3.40.50.1380:FF:000005">
    <property type="entry name" value="CAD protein-like isoform X1"/>
    <property type="match status" value="1"/>
</dbReference>
<keyword evidence="6" id="KW-0479">Metal-binding</keyword>
<evidence type="ECO:0000256" key="18">
    <source>
        <dbReference type="ARBA" id="ARBA00048816"/>
    </source>
</evidence>
<dbReference type="InterPro" id="IPR006132">
    <property type="entry name" value="Asp/Orn_carbamoyltranf_P-bd"/>
</dbReference>
<dbReference type="InterPro" id="IPR006130">
    <property type="entry name" value="Asp/Orn_carbamoylTrfase"/>
</dbReference>
<comment type="similarity">
    <text evidence="16">In the 2nd section; belongs to the CarB family.</text>
</comment>
<comment type="caution">
    <text evidence="22">The sequence shown here is derived from an EMBL/GenBank/DDBJ whole genome shotgun (WGS) entry which is preliminary data.</text>
</comment>
<dbReference type="InterPro" id="IPR005483">
    <property type="entry name" value="CPSase_dom"/>
</dbReference>
<dbReference type="GO" id="GO:0006207">
    <property type="term" value="P:'de novo' pyrimidine nucleobase biosynthetic process"/>
    <property type="evidence" value="ECO:0007669"/>
    <property type="project" value="InterPro"/>
</dbReference>
<dbReference type="NCBIfam" id="NF002032">
    <property type="entry name" value="PRK00856.1"/>
    <property type="match status" value="1"/>
</dbReference>
<dbReference type="GO" id="GO:0046872">
    <property type="term" value="F:metal ion binding"/>
    <property type="evidence" value="ECO:0007669"/>
    <property type="project" value="UniProtKB-KW"/>
</dbReference>
<dbReference type="CDD" id="cd01316">
    <property type="entry name" value="CAD_DHOase"/>
    <property type="match status" value="1"/>
</dbReference>
<dbReference type="InterPro" id="IPR011761">
    <property type="entry name" value="ATP-grasp"/>
</dbReference>
<evidence type="ECO:0000256" key="14">
    <source>
        <dbReference type="ARBA" id="ARBA00043979"/>
    </source>
</evidence>
<evidence type="ECO:0000256" key="11">
    <source>
        <dbReference type="ARBA" id="ARBA00022975"/>
    </source>
</evidence>
<dbReference type="InterPro" id="IPR002082">
    <property type="entry name" value="Asp_carbamoyltransf"/>
</dbReference>
<evidence type="ECO:0000256" key="4">
    <source>
        <dbReference type="ARBA" id="ARBA00022598"/>
    </source>
</evidence>
<dbReference type="OrthoDB" id="434at2759"/>
<dbReference type="InterPro" id="IPR016185">
    <property type="entry name" value="PreATP-grasp_dom_sf"/>
</dbReference>
<evidence type="ECO:0000256" key="5">
    <source>
        <dbReference type="ARBA" id="ARBA00022679"/>
    </source>
</evidence>
<dbReference type="FunFam" id="3.40.50.1370:FF:000002">
    <property type="entry name" value="Aspartate carbamoyltransferase 2"/>
    <property type="match status" value="1"/>
</dbReference>
<dbReference type="GO" id="GO:0006228">
    <property type="term" value="P:UTP biosynthetic process"/>
    <property type="evidence" value="ECO:0007669"/>
    <property type="project" value="TreeGrafter"/>
</dbReference>
<dbReference type="FunFam" id="3.40.50.1370:FF:000005">
    <property type="entry name" value="CAD protein-like isoform X1"/>
    <property type="match status" value="1"/>
</dbReference>
<dbReference type="NCBIfam" id="NF003671">
    <property type="entry name" value="PRK05294.1"/>
    <property type="match status" value="1"/>
</dbReference>
<dbReference type="Pfam" id="PF02729">
    <property type="entry name" value="OTCace_N"/>
    <property type="match status" value="1"/>
</dbReference>
<dbReference type="PROSITE" id="PS00483">
    <property type="entry name" value="DIHYDROOROTASE_2"/>
    <property type="match status" value="1"/>
</dbReference>
<dbReference type="GO" id="GO:0044205">
    <property type="term" value="P:'de novo' UMP biosynthetic process"/>
    <property type="evidence" value="ECO:0007669"/>
    <property type="project" value="UniProtKB-UniPathway"/>
</dbReference>
<dbReference type="FunFam" id="3.30.470.20:FF:000001">
    <property type="entry name" value="Carbamoyl-phosphate synthase large chain"/>
    <property type="match status" value="1"/>
</dbReference>
<dbReference type="FunFam" id="3.30.1490.20:FF:000001">
    <property type="entry name" value="Carbamoyl-phosphate synthase large chain"/>
    <property type="match status" value="1"/>
</dbReference>
<dbReference type="InterPro" id="IPR011607">
    <property type="entry name" value="MGS-like_dom"/>
</dbReference>
<evidence type="ECO:0000256" key="15">
    <source>
        <dbReference type="ARBA" id="ARBA00043984"/>
    </source>
</evidence>
<dbReference type="GO" id="GO:0004087">
    <property type="term" value="F:carbamoyl-phosphate synthase (ammonia) activity"/>
    <property type="evidence" value="ECO:0007669"/>
    <property type="project" value="UniProtKB-EC"/>
</dbReference>
<dbReference type="EMBL" id="CACRXK020000813">
    <property type="protein sequence ID" value="CAB3984991.1"/>
    <property type="molecule type" value="Genomic_DNA"/>
</dbReference>
<dbReference type="PRINTS" id="PR00098">
    <property type="entry name" value="CPSASE"/>
</dbReference>
<dbReference type="Gene3D" id="3.30.1490.20">
    <property type="entry name" value="ATP-grasp fold, A domain"/>
    <property type="match status" value="1"/>
</dbReference>
<keyword evidence="5" id="KW-0808">Transferase</keyword>
<keyword evidence="23" id="KW-1185">Reference proteome</keyword>
<sequence>MKGEISISTRKGKEKFVFLMLIAESRCRVVESERPNGILLSFGGQTALNCGVKLQEEGVLAKYQLKILGTPVQSIINTEDRQLFSQKLSEIGEKCAPSEAAYSMEQVVGAASRLGYPVMVRAAFALGGLGSGFAEDEEELVRLAKIAFAHTKQVLVDKSLKGWKEIEYEVVRDAYDNCVTVCNMENVDPLGIHTGESIVVAPSQTLSNAEYNMLRTTAIKLIRHLGIVGECNIQYALNPLSSEYYIIEVNARLSRSSALASKATGYPLAYVAAKLSLGIRLPDLKNSVTNSTTACFEPSLDYVVVKVPRWDLKKFNRVSTKIGSSMKSVGEVMAIGRKFEEALQKALRMVDEHNIGFDVNGCEVTEDELKQPSDKRIHVLAAALEEGYSVDKLYEMTKIDHWFLHRMKNIINLKKSLKESHVKVHDLSRPQLLEAKKLGFSDKQIAKVIQSTEASVRHARKSMNVLPCIKQIDTVAAEYPAVTNYLYLTYSGDQNDLDFPGGAMMVLGSGVYRIGSSVEFDWCAVGCIRELRRLGKQTIMVNYNPETVSTDYDECDRLYFDEISYETVMDIYEMENPEGVILSMGGQLPNNIAMALHRSQVRVLGTSPEMIDNAENRFKFSRLLDSVKILQPKWKELTTLEAAKEFCSKVGYPCLVRPSYVLSGAAMYVSFSDDDLTEYMAKTASVSREHPVVISKFIMEAKEIDVDAVACDGEVLAVAISEHVENAGVHSGDATMVLPAQDINKQTMEKIRNICYAIGKALMVSGPFNMQLIAKDNELKVIECNLRVSRSFPFVSKTLNYDFVALATRVICDADPEPVMELNCNGRVGVKVPQFSFARLAGADAMLGVEMASTGEVACFGENRYEAYLKGLISTGMTVPKESIMLSIGSFKAKNEMLSSVKTLKELGYQLYASLGTADFYSEHGVEVQPVDWPFEESGNGSKKKNIADYLTQNKFDMVINLPLRNSGARRSSSFLTHGYRTRRMAIDYSIPLITDIKCAKLFIEALRRVRGSPAIKTHIDCLSSFQAYRLPGLIDVHVHMREPGASYKEDFASGTAAALAGGITMVLAMPNTNPAVIDQASFQVAQLVAAQGSRCDYGLYFGASSTNTTLSPQLARQAAGLKMYLNETFTTLKLDDCSLWMKHLNNWPKHLPICCHAEGQTTAAILLLAELCDRPVHICHVARQSEIMIIRAMKEKGFPVTCEVAPHHLFLTQDDVERIGPTRCRVKPPLVTAEDQQALWDNMDIIDCFATDHAPHSISEKDSENAPPGFPGLETMLPLLLTAVHQGKLTIEDIILRLHTNPRRIFGLPEQPDTYIEVEVGSEWTIPDAMNYTKSRWTPFSGMKVYGSVKRVFLRGQIAMVDGKVLAEPGYGEDIRCHGFVPYASAPVKPLAVGSAPSSPLKMTEQRWVFPPNVQRSLEKAFYSGDNASPRLGLDAMTPAHSLELPQPTPASVVAAPRPSPPSSRKFPLPPSSYHGLHKHHVLTVKSFTKTQLRHLFNVAHEMRLIVQRDGYVSILEGRIMGSMFFEASTRTFCSFAAAMQRLGGSVIPLKSSDSSAMKGETLSDSVQMMQSYCDVVVLRHPTPGAVEEAAKNSLKPVINAGDGVGEHPTQALLDVFTIREEIGTVNGLTITMIGDLKHGRTVHSLARLLSLYRVNLRYVSPECLKMPDEVKEYVTQRGITQEEYTSLDEVLPDTDVLYVTRVQKERFKSIEEYNKVCDSYVITPETLTKAKEKMVVMHPLPRINEISTEIDTDPRAAYFRQAEYGMYVRMALLAMVVGK</sequence>
<evidence type="ECO:0000256" key="8">
    <source>
        <dbReference type="ARBA" id="ARBA00022741"/>
    </source>
</evidence>
<dbReference type="CDD" id="cd01423">
    <property type="entry name" value="MGS_CPS_I_III"/>
    <property type="match status" value="1"/>
</dbReference>
<dbReference type="NCBIfam" id="TIGR01369">
    <property type="entry name" value="CPSaseII_lrg"/>
    <property type="match status" value="1"/>
</dbReference>
<comment type="catalytic activity">
    <reaction evidence="17">
        <text>hydrogencarbonate + NH4(+) + 2 ATP = carbamoyl phosphate + 2 ADP + phosphate + 2 H(+)</text>
        <dbReference type="Rhea" id="RHEA:18029"/>
        <dbReference type="ChEBI" id="CHEBI:15378"/>
        <dbReference type="ChEBI" id="CHEBI:17544"/>
        <dbReference type="ChEBI" id="CHEBI:28938"/>
        <dbReference type="ChEBI" id="CHEBI:30616"/>
        <dbReference type="ChEBI" id="CHEBI:43474"/>
        <dbReference type="ChEBI" id="CHEBI:58228"/>
        <dbReference type="ChEBI" id="CHEBI:456216"/>
        <dbReference type="EC" id="6.3.4.16"/>
    </reaction>
</comment>
<accession>A0A6S7GJ62</accession>
<evidence type="ECO:0000256" key="9">
    <source>
        <dbReference type="ARBA" id="ARBA00022801"/>
    </source>
</evidence>
<keyword evidence="7" id="KW-0677">Repeat</keyword>
<dbReference type="Gene3D" id="3.30.470.20">
    <property type="entry name" value="ATP-grasp fold, B domain"/>
    <property type="match status" value="2"/>
</dbReference>
<comment type="catalytic activity">
    <reaction evidence="20">
        <text>L-glutamine + H2O = L-glutamate + NH4(+)</text>
        <dbReference type="Rhea" id="RHEA:15889"/>
        <dbReference type="ChEBI" id="CHEBI:15377"/>
        <dbReference type="ChEBI" id="CHEBI:28938"/>
        <dbReference type="ChEBI" id="CHEBI:29985"/>
        <dbReference type="ChEBI" id="CHEBI:58359"/>
        <dbReference type="EC" id="3.5.1.2"/>
    </reaction>
</comment>
<evidence type="ECO:0000256" key="13">
    <source>
        <dbReference type="ARBA" id="ARBA00043968"/>
    </source>
</evidence>
<comment type="catalytic activity">
    <reaction evidence="19">
        <text>carbamoyl phosphate + L-aspartate = N-carbamoyl-L-aspartate + phosphate + H(+)</text>
        <dbReference type="Rhea" id="RHEA:20013"/>
        <dbReference type="ChEBI" id="CHEBI:15378"/>
        <dbReference type="ChEBI" id="CHEBI:29991"/>
        <dbReference type="ChEBI" id="CHEBI:32814"/>
        <dbReference type="ChEBI" id="CHEBI:43474"/>
        <dbReference type="ChEBI" id="CHEBI:58228"/>
        <dbReference type="EC" id="2.1.3.2"/>
    </reaction>
</comment>
<dbReference type="InterPro" id="IPR013815">
    <property type="entry name" value="ATP_grasp_subdomain_1"/>
</dbReference>
<comment type="pathway">
    <text evidence="2">Pyrimidine metabolism; UMP biosynthesis via de novo pathway; (S)-dihydroorotate from bicarbonate: step 1/3.</text>
</comment>
<feature type="region of interest" description="Disordered" evidence="21">
    <location>
        <begin position="1447"/>
        <end position="1468"/>
    </location>
</feature>
<dbReference type="InterPro" id="IPR005480">
    <property type="entry name" value="CPSase_lsu_oligo"/>
</dbReference>
<dbReference type="InterPro" id="IPR036914">
    <property type="entry name" value="MGS-like_dom_sf"/>
</dbReference>
<dbReference type="GO" id="GO:0006541">
    <property type="term" value="P:glutamine metabolic process"/>
    <property type="evidence" value="ECO:0007669"/>
    <property type="project" value="TreeGrafter"/>
</dbReference>
<dbReference type="GO" id="GO:0004151">
    <property type="term" value="F:dihydroorotase activity"/>
    <property type="evidence" value="ECO:0007669"/>
    <property type="project" value="TreeGrafter"/>
</dbReference>
<dbReference type="FunFam" id="3.30.470.20:FF:000004">
    <property type="entry name" value="Carbamoyl-phosphate synthase (glutamine-hydrolyzing)"/>
    <property type="match status" value="1"/>
</dbReference>
<dbReference type="SUPFAM" id="SSF48108">
    <property type="entry name" value="Carbamoyl phosphate synthetase, large subunit connection domain"/>
    <property type="match status" value="1"/>
</dbReference>
<dbReference type="InterPro" id="IPR036897">
    <property type="entry name" value="CarbamoylP_synth_lsu_oligo_sf"/>
</dbReference>
<evidence type="ECO:0000313" key="23">
    <source>
        <dbReference type="Proteomes" id="UP001152795"/>
    </source>
</evidence>
<evidence type="ECO:0000256" key="6">
    <source>
        <dbReference type="ARBA" id="ARBA00022723"/>
    </source>
</evidence>
<gene>
    <name evidence="22" type="ORF">PACLA_8A030134</name>
</gene>
<evidence type="ECO:0000256" key="12">
    <source>
        <dbReference type="ARBA" id="ARBA00023268"/>
    </source>
</evidence>
<dbReference type="Gene3D" id="3.20.20.140">
    <property type="entry name" value="Metal-dependent hydrolases"/>
    <property type="match status" value="1"/>
</dbReference>
<dbReference type="Pfam" id="PF02142">
    <property type="entry name" value="MGS"/>
    <property type="match status" value="1"/>
</dbReference>
<keyword evidence="9" id="KW-0378">Hydrolase</keyword>
<dbReference type="Gene3D" id="3.40.50.1380">
    <property type="entry name" value="Methylglyoxal synthase-like domain"/>
    <property type="match status" value="1"/>
</dbReference>
<dbReference type="NCBIfam" id="NF009455">
    <property type="entry name" value="PRK12815.1"/>
    <property type="match status" value="1"/>
</dbReference>
<dbReference type="InterPro" id="IPR006275">
    <property type="entry name" value="CPSase_lsu"/>
</dbReference>
<dbReference type="InterPro" id="IPR058047">
    <property type="entry name" value="CPSase_preATP-grasp"/>
</dbReference>
<evidence type="ECO:0000256" key="16">
    <source>
        <dbReference type="ARBA" id="ARBA00043998"/>
    </source>
</evidence>
<dbReference type="PRINTS" id="PR00100">
    <property type="entry name" value="AOTCASE"/>
</dbReference>
<evidence type="ECO:0000256" key="2">
    <source>
        <dbReference type="ARBA" id="ARBA00004812"/>
    </source>
</evidence>
<comment type="similarity">
    <text evidence="13">In the 3rd section; belongs to the metallo-dependent hydrolases superfamily. DHOase family. CAD subfamily.</text>
</comment>
<dbReference type="GO" id="GO:0005829">
    <property type="term" value="C:cytosol"/>
    <property type="evidence" value="ECO:0007669"/>
    <property type="project" value="TreeGrafter"/>
</dbReference>
<dbReference type="GO" id="GO:0005524">
    <property type="term" value="F:ATP binding"/>
    <property type="evidence" value="ECO:0007669"/>
    <property type="project" value="UniProtKB-UniRule"/>
</dbReference>
<dbReference type="SUPFAM" id="SSF53671">
    <property type="entry name" value="Aspartate/ornithine carbamoyltransferase"/>
    <property type="match status" value="1"/>
</dbReference>
<dbReference type="SUPFAM" id="SSF52440">
    <property type="entry name" value="PreATP-grasp domain"/>
    <property type="match status" value="2"/>
</dbReference>
<dbReference type="Gene3D" id="3.40.50.20">
    <property type="match status" value="2"/>
</dbReference>
<dbReference type="GO" id="GO:0004088">
    <property type="term" value="F:carbamoyl-phosphate synthase (glutamine-hydrolyzing) activity"/>
    <property type="evidence" value="ECO:0007669"/>
    <property type="project" value="UniProtKB-EC"/>
</dbReference>
<evidence type="ECO:0000256" key="21">
    <source>
        <dbReference type="SAM" id="MobiDB-lite"/>
    </source>
</evidence>
<dbReference type="SUPFAM" id="SSF51338">
    <property type="entry name" value="Composite domain of metallo-dependent hydrolases"/>
    <property type="match status" value="1"/>
</dbReference>
<dbReference type="SUPFAM" id="SSF56059">
    <property type="entry name" value="Glutathione synthetase ATP-binding domain-like"/>
    <property type="match status" value="2"/>
</dbReference>
<dbReference type="Pfam" id="PF02786">
    <property type="entry name" value="CPSase_L_D2"/>
    <property type="match status" value="2"/>
</dbReference>
<evidence type="ECO:0000256" key="10">
    <source>
        <dbReference type="ARBA" id="ARBA00022840"/>
    </source>
</evidence>
<dbReference type="Pfam" id="PF02787">
    <property type="entry name" value="CPSase_L_D3"/>
    <property type="match status" value="1"/>
</dbReference>
<dbReference type="GO" id="GO:0016597">
    <property type="term" value="F:amino acid binding"/>
    <property type="evidence" value="ECO:0007669"/>
    <property type="project" value="InterPro"/>
</dbReference>
<comment type="pathway">
    <text evidence="3">Pyrimidine metabolism; UMP biosynthesis via de novo pathway; (S)-dihydroorotate from bicarbonate: step 2/3.</text>
</comment>
<keyword evidence="12" id="KW-0511">Multifunctional enzyme</keyword>
<dbReference type="Pfam" id="PF12890">
    <property type="entry name" value="DHOase"/>
    <property type="match status" value="1"/>
</dbReference>
<comment type="cofactor">
    <cofactor evidence="1">
        <name>Zn(2+)</name>
        <dbReference type="ChEBI" id="CHEBI:29105"/>
    </cofactor>
</comment>
<dbReference type="SMART" id="SM00851">
    <property type="entry name" value="MGS"/>
    <property type="match status" value="1"/>
</dbReference>
<keyword evidence="8" id="KW-0547">Nucleotide-binding</keyword>
<comment type="similarity">
    <text evidence="14">In the C-terminal section; belongs to the aspartate/ornithine carbamoyltransferase superfamily. ATCase family.</text>
</comment>
<protein>
    <submittedName>
        <fullName evidence="22">CAD -like isoform X2</fullName>
    </submittedName>
</protein>
<dbReference type="UniPathway" id="UPA00070">
    <property type="reaction ID" value="UER00116"/>
</dbReference>
<reference evidence="22" key="1">
    <citation type="submission" date="2020-04" db="EMBL/GenBank/DDBJ databases">
        <authorList>
            <person name="Alioto T."/>
            <person name="Alioto T."/>
            <person name="Gomez Garrido J."/>
        </authorList>
    </citation>
    <scope>NUCLEOTIDE SEQUENCE</scope>
    <source>
        <strain evidence="22">A484AB</strain>
    </source>
</reference>
<dbReference type="InterPro" id="IPR024403">
    <property type="entry name" value="DHOase_cat"/>
</dbReference>
<dbReference type="PANTHER" id="PTHR11405:SF5">
    <property type="entry name" value="CAD PROTEIN"/>
    <property type="match status" value="1"/>
</dbReference>
<dbReference type="PRINTS" id="PR00101">
    <property type="entry name" value="ATCASE"/>
</dbReference>
<dbReference type="InterPro" id="IPR011059">
    <property type="entry name" value="Metal-dep_hydrolase_composite"/>
</dbReference>
<evidence type="ECO:0000256" key="7">
    <source>
        <dbReference type="ARBA" id="ARBA00022737"/>
    </source>
</evidence>
<organism evidence="22 23">
    <name type="scientific">Paramuricea clavata</name>
    <name type="common">Red gorgonian</name>
    <name type="synonym">Violescent sea-whip</name>
    <dbReference type="NCBI Taxonomy" id="317549"/>
    <lineage>
        <taxon>Eukaryota</taxon>
        <taxon>Metazoa</taxon>
        <taxon>Cnidaria</taxon>
        <taxon>Anthozoa</taxon>
        <taxon>Octocorallia</taxon>
        <taxon>Malacalcyonacea</taxon>
        <taxon>Plexauridae</taxon>
        <taxon>Paramuricea</taxon>
    </lineage>
</organism>
<dbReference type="FunFam" id="3.20.20.140:FF:000036">
    <property type="entry name" value="Carbamoyl-phosphate synthase large chain"/>
    <property type="match status" value="1"/>
</dbReference>
<evidence type="ECO:0000256" key="17">
    <source>
        <dbReference type="ARBA" id="ARBA00047359"/>
    </source>
</evidence>
<dbReference type="SMART" id="SM01096">
    <property type="entry name" value="CPSase_L_D3"/>
    <property type="match status" value="1"/>
</dbReference>
<name>A0A6S7GJ62_PARCT</name>
<dbReference type="HAMAP" id="MF_00001">
    <property type="entry name" value="Asp_carb_tr"/>
    <property type="match status" value="1"/>
</dbReference>
<dbReference type="GO" id="GO:0004070">
    <property type="term" value="F:aspartate carbamoyltransferase activity"/>
    <property type="evidence" value="ECO:0007669"/>
    <property type="project" value="UniProtKB-EC"/>
</dbReference>
<dbReference type="PROSITE" id="PS51855">
    <property type="entry name" value="MGS"/>
    <property type="match status" value="1"/>
</dbReference>
<dbReference type="InterPro" id="IPR032466">
    <property type="entry name" value="Metal_Hydrolase"/>
</dbReference>
<dbReference type="NCBIfam" id="TIGR00670">
    <property type="entry name" value="asp_carb_tr"/>
    <property type="match status" value="1"/>
</dbReference>
<keyword evidence="10" id="KW-0067">ATP-binding</keyword>
<dbReference type="GO" id="GO:0004359">
    <property type="term" value="F:glutaminase activity"/>
    <property type="evidence" value="ECO:0007669"/>
    <property type="project" value="UniProtKB-EC"/>
</dbReference>
<dbReference type="InterPro" id="IPR036901">
    <property type="entry name" value="Asp/Orn_carbamoylTrfase_sf"/>
</dbReference>
<evidence type="ECO:0000256" key="19">
    <source>
        <dbReference type="ARBA" id="ARBA00048859"/>
    </source>
</evidence>
<dbReference type="GO" id="GO:0019240">
    <property type="term" value="P:citrulline biosynthetic process"/>
    <property type="evidence" value="ECO:0007669"/>
    <property type="project" value="TreeGrafter"/>
</dbReference>
<evidence type="ECO:0000256" key="3">
    <source>
        <dbReference type="ARBA" id="ARBA00004852"/>
    </source>
</evidence>
<comment type="similarity">
    <text evidence="15">In the N-terminal section; belongs to the CarA family.</text>
</comment>
<dbReference type="SUPFAM" id="SSF52335">
    <property type="entry name" value="Methylglyoxal synthase-like"/>
    <property type="match status" value="1"/>
</dbReference>
<dbReference type="Gene3D" id="3.40.50.1370">
    <property type="entry name" value="Aspartate/ornithine carbamoyltransferase"/>
    <property type="match status" value="2"/>
</dbReference>